<evidence type="ECO:0000256" key="7">
    <source>
        <dbReference type="ARBA" id="ARBA00023242"/>
    </source>
</evidence>
<evidence type="ECO:0000313" key="9">
    <source>
        <dbReference type="EMBL" id="ORY21714.1"/>
    </source>
</evidence>
<dbReference type="Pfam" id="PF25795">
    <property type="entry name" value="TPR_XPO7"/>
    <property type="match status" value="1"/>
</dbReference>
<keyword evidence="7" id="KW-0539">Nucleus</keyword>
<dbReference type="InterPro" id="IPR057947">
    <property type="entry name" value="TPR_XPO7/RBP17"/>
</dbReference>
<proteinExistence type="inferred from homology"/>
<keyword evidence="4" id="KW-0813">Transport</keyword>
<dbReference type="GO" id="GO:0006611">
    <property type="term" value="P:protein export from nucleus"/>
    <property type="evidence" value="ECO:0007669"/>
    <property type="project" value="TreeGrafter"/>
</dbReference>
<keyword evidence="5" id="KW-0963">Cytoplasm</keyword>
<evidence type="ECO:0000313" key="10">
    <source>
        <dbReference type="Proteomes" id="UP000193920"/>
    </source>
</evidence>
<dbReference type="GO" id="GO:0005643">
    <property type="term" value="C:nuclear pore"/>
    <property type="evidence" value="ECO:0007669"/>
    <property type="project" value="TreeGrafter"/>
</dbReference>
<dbReference type="InterPro" id="IPR011989">
    <property type="entry name" value="ARM-like"/>
</dbReference>
<evidence type="ECO:0000256" key="4">
    <source>
        <dbReference type="ARBA" id="ARBA00022448"/>
    </source>
</evidence>
<sequence length="692" mass="81111">MVTTVNQSKPQDDESLHDMTSQIFQSFLNARIENNIEEIEEDLDKDATLSILENISNLVRFSYKENSTFLMKYIEMLALDYRNIIDRIISNNLPVQIQESIRKIEDKFVWLINVCAMTVGSRIPYQSSEDDDLIDGELCCKVMQLLNLNQMWMTQKPMFIPNDKLEMSFLYFFSNFRKSYIGDTNQRTSKVYQPLADMFSINDQYSLMDYIFQKIITNLKCWAQDETIISETLNLFNDLTSGYSSVRIIRKLDSAKYILANHYDFQFLNIPKNFKKNRMTYYSSLSRLLFADDTYETEFNEFFKNHDMKLKELEKLNDIESFRQENVRVSFSMTCNQKRNFWLFFDWIYPYHDVILKAVESNYDHPVSITVLRFLSELANNRSSRLNFEITSANGILLFREISKILCTYGNLLLTRVTTEDRKYTDIYKGITICFNILENSLKGKYISFGIMKLYGDKALIEAINTYYKLMLSVPLTDMINIPKLSKAHFSLLETFSNDQMMDSDNFNSEAFLYIIKSCAEGIKLFNNSISTEACAVINQICTTVFKENEKSINSNSKPHIIVEFLKQYPQILAYLLHNLLDVVIFEDCPNNWSYSRPLLGLILLAKEEFLSYTTKLIQCQIPERKEYFSQQLANLMENVENNLSNKNRDTFTQNLVVFRREMNNNMVALININDNNSPYINITNDDSSMMQ</sequence>
<comment type="subcellular location">
    <subcellularLocation>
        <location evidence="2">Cytoplasm</location>
    </subcellularLocation>
    <subcellularLocation>
        <location evidence="1">Nucleus</location>
    </subcellularLocation>
</comment>
<dbReference type="AlphaFoldDB" id="A0A1Y2AGY6"/>
<organism evidence="9 10">
    <name type="scientific">Neocallimastix californiae</name>
    <dbReference type="NCBI Taxonomy" id="1754190"/>
    <lineage>
        <taxon>Eukaryota</taxon>
        <taxon>Fungi</taxon>
        <taxon>Fungi incertae sedis</taxon>
        <taxon>Chytridiomycota</taxon>
        <taxon>Chytridiomycota incertae sedis</taxon>
        <taxon>Neocallimastigomycetes</taxon>
        <taxon>Neocallimastigales</taxon>
        <taxon>Neocallimastigaceae</taxon>
        <taxon>Neocallimastix</taxon>
    </lineage>
</organism>
<dbReference type="Proteomes" id="UP000193920">
    <property type="component" value="Unassembled WGS sequence"/>
</dbReference>
<accession>A0A1Y2AGY6</accession>
<dbReference type="GO" id="GO:0005737">
    <property type="term" value="C:cytoplasm"/>
    <property type="evidence" value="ECO:0007669"/>
    <property type="project" value="UniProtKB-SubCell"/>
</dbReference>
<feature type="domain" description="Exportin-7/Ran-binding protein 17 TPR repeats" evidence="8">
    <location>
        <begin position="37"/>
        <end position="275"/>
    </location>
</feature>
<dbReference type="OrthoDB" id="244158at2759"/>
<evidence type="ECO:0000256" key="2">
    <source>
        <dbReference type="ARBA" id="ARBA00004496"/>
    </source>
</evidence>
<dbReference type="EMBL" id="MCOG01000260">
    <property type="protein sequence ID" value="ORY21714.1"/>
    <property type="molecule type" value="Genomic_DNA"/>
</dbReference>
<evidence type="ECO:0000256" key="5">
    <source>
        <dbReference type="ARBA" id="ARBA00022490"/>
    </source>
</evidence>
<evidence type="ECO:0000256" key="6">
    <source>
        <dbReference type="ARBA" id="ARBA00022927"/>
    </source>
</evidence>
<reference evidence="9 10" key="1">
    <citation type="submission" date="2016-08" db="EMBL/GenBank/DDBJ databases">
        <title>A Parts List for Fungal Cellulosomes Revealed by Comparative Genomics.</title>
        <authorList>
            <consortium name="DOE Joint Genome Institute"/>
            <person name="Haitjema C.H."/>
            <person name="Gilmore S.P."/>
            <person name="Henske J.K."/>
            <person name="Solomon K.V."/>
            <person name="De Groot R."/>
            <person name="Kuo A."/>
            <person name="Mondo S.J."/>
            <person name="Salamov A.A."/>
            <person name="Labutti K."/>
            <person name="Zhao Z."/>
            <person name="Chiniquy J."/>
            <person name="Barry K."/>
            <person name="Brewer H.M."/>
            <person name="Purvine S.O."/>
            <person name="Wright A.T."/>
            <person name="Boxma B."/>
            <person name="Van Alen T."/>
            <person name="Hackstein J.H."/>
            <person name="Baker S.E."/>
            <person name="Grigoriev I.V."/>
            <person name="O'Malley M.A."/>
        </authorList>
    </citation>
    <scope>NUCLEOTIDE SEQUENCE [LARGE SCALE GENOMIC DNA]</scope>
    <source>
        <strain evidence="9 10">G1</strain>
    </source>
</reference>
<dbReference type="PANTHER" id="PTHR12596">
    <property type="entry name" value="EXPORTIN 4,7-RELATED"/>
    <property type="match status" value="1"/>
</dbReference>
<dbReference type="PANTHER" id="PTHR12596:SF2">
    <property type="entry name" value="EXPORTIN-7 ISOFORM X1"/>
    <property type="match status" value="1"/>
</dbReference>
<dbReference type="STRING" id="1754190.A0A1Y2AGY6"/>
<evidence type="ECO:0000259" key="8">
    <source>
        <dbReference type="Pfam" id="PF25795"/>
    </source>
</evidence>
<name>A0A1Y2AGY6_9FUNG</name>
<dbReference type="InterPro" id="IPR044189">
    <property type="entry name" value="XPO4/7-like"/>
</dbReference>
<dbReference type="Gene3D" id="1.25.10.10">
    <property type="entry name" value="Leucine-rich Repeat Variant"/>
    <property type="match status" value="1"/>
</dbReference>
<keyword evidence="10" id="KW-1185">Reference proteome</keyword>
<gene>
    <name evidence="9" type="ORF">LY90DRAFT_515935</name>
</gene>
<evidence type="ECO:0000256" key="1">
    <source>
        <dbReference type="ARBA" id="ARBA00004123"/>
    </source>
</evidence>
<comment type="similarity">
    <text evidence="3">Belongs to the exportin family.</text>
</comment>
<comment type="caution">
    <text evidence="9">The sequence shown here is derived from an EMBL/GenBank/DDBJ whole genome shotgun (WGS) entry which is preliminary data.</text>
</comment>
<keyword evidence="6" id="KW-0653">Protein transport</keyword>
<evidence type="ECO:0000256" key="3">
    <source>
        <dbReference type="ARBA" id="ARBA00009466"/>
    </source>
</evidence>
<protein>
    <recommendedName>
        <fullName evidence="8">Exportin-7/Ran-binding protein 17 TPR repeats domain-containing protein</fullName>
    </recommendedName>
</protein>
<dbReference type="GO" id="GO:0005049">
    <property type="term" value="F:nuclear export signal receptor activity"/>
    <property type="evidence" value="ECO:0007669"/>
    <property type="project" value="InterPro"/>
</dbReference>